<feature type="domain" description="Costars" evidence="2">
    <location>
        <begin position="102"/>
        <end position="186"/>
    </location>
</feature>
<evidence type="ECO:0000256" key="1">
    <source>
        <dbReference type="SAM" id="MobiDB-lite"/>
    </source>
</evidence>
<feature type="region of interest" description="Disordered" evidence="1">
    <location>
        <begin position="1"/>
        <end position="21"/>
    </location>
</feature>
<evidence type="ECO:0000313" key="4">
    <source>
        <dbReference type="Proteomes" id="UP000291343"/>
    </source>
</evidence>
<accession>A0A482X8B0</accession>
<dbReference type="SMR" id="A0A482X8B0"/>
<dbReference type="PANTHER" id="PTHR22739:SF7">
    <property type="entry name" value="EG:152A3.3 PROTEIN-RELATED"/>
    <property type="match status" value="1"/>
</dbReference>
<evidence type="ECO:0000313" key="3">
    <source>
        <dbReference type="EMBL" id="RZF42185.1"/>
    </source>
</evidence>
<organism evidence="3 4">
    <name type="scientific">Laodelphax striatellus</name>
    <name type="common">Small brown planthopper</name>
    <name type="synonym">Delphax striatella</name>
    <dbReference type="NCBI Taxonomy" id="195883"/>
    <lineage>
        <taxon>Eukaryota</taxon>
        <taxon>Metazoa</taxon>
        <taxon>Ecdysozoa</taxon>
        <taxon>Arthropoda</taxon>
        <taxon>Hexapoda</taxon>
        <taxon>Insecta</taxon>
        <taxon>Pterygota</taxon>
        <taxon>Neoptera</taxon>
        <taxon>Paraneoptera</taxon>
        <taxon>Hemiptera</taxon>
        <taxon>Auchenorrhyncha</taxon>
        <taxon>Fulgoroidea</taxon>
        <taxon>Delphacidae</taxon>
        <taxon>Criomorphinae</taxon>
        <taxon>Laodelphax</taxon>
    </lineage>
</organism>
<reference evidence="3 4" key="1">
    <citation type="journal article" date="2017" name="Gigascience">
        <title>Genome sequence of the small brown planthopper, Laodelphax striatellus.</title>
        <authorList>
            <person name="Zhu J."/>
            <person name="Jiang F."/>
            <person name="Wang X."/>
            <person name="Yang P."/>
            <person name="Bao Y."/>
            <person name="Zhao W."/>
            <person name="Wang W."/>
            <person name="Lu H."/>
            <person name="Wang Q."/>
            <person name="Cui N."/>
            <person name="Li J."/>
            <person name="Chen X."/>
            <person name="Luo L."/>
            <person name="Yu J."/>
            <person name="Kang L."/>
            <person name="Cui F."/>
        </authorList>
    </citation>
    <scope>NUCLEOTIDE SEQUENCE [LARGE SCALE GENOMIC DNA]</scope>
    <source>
        <strain evidence="3">Lst14</strain>
    </source>
</reference>
<sequence>MSVATTATVKRNRVEKNASQSQSVARCQSQSLLLLLVPQTSAAGMSLLGDRLADKVSKFNSQINRHLESQQLNPFSGQFSRSPSPRPFAKDEYGKPLAGSMTEMRGEVDCVVWGTVKSTGNSCINLILSLFQYSIIEVFLHFFQMYTKISNKVVGLLLAAKKRGLVYFEGEMLFQRRDDNVLIALIKPIEEIRRILKESISPAPLDDEPSVGC</sequence>
<dbReference type="Gene3D" id="1.10.10.1540">
    <property type="entry name" value="Costar domain"/>
    <property type="match status" value="1"/>
</dbReference>
<dbReference type="GO" id="GO:0035025">
    <property type="term" value="P:positive regulation of Rho protein signal transduction"/>
    <property type="evidence" value="ECO:0007669"/>
    <property type="project" value="InterPro"/>
</dbReference>
<dbReference type="InterPro" id="IPR026111">
    <property type="entry name" value="Abra"/>
</dbReference>
<dbReference type="FunCoup" id="A0A482X8B0">
    <property type="interactions" value="1"/>
</dbReference>
<keyword evidence="4" id="KW-1185">Reference proteome</keyword>
<dbReference type="EMBL" id="QKKF02015335">
    <property type="protein sequence ID" value="RZF42185.1"/>
    <property type="molecule type" value="Genomic_DNA"/>
</dbReference>
<dbReference type="AlphaFoldDB" id="A0A482X8B0"/>
<proteinExistence type="predicted"/>
<dbReference type="PANTHER" id="PTHR22739">
    <property type="entry name" value="STRIATED MUSCLE ACTIVATOR OF RHO-DEPENDENT SIGNALING-RELATED"/>
    <property type="match status" value="1"/>
</dbReference>
<dbReference type="GO" id="GO:0045944">
    <property type="term" value="P:positive regulation of transcription by RNA polymerase II"/>
    <property type="evidence" value="ECO:0007669"/>
    <property type="project" value="TreeGrafter"/>
</dbReference>
<dbReference type="SMART" id="SM01283">
    <property type="entry name" value="Costars"/>
    <property type="match status" value="1"/>
</dbReference>
<dbReference type="Proteomes" id="UP000291343">
    <property type="component" value="Unassembled WGS sequence"/>
</dbReference>
<evidence type="ECO:0000259" key="2">
    <source>
        <dbReference type="SMART" id="SM01283"/>
    </source>
</evidence>
<dbReference type="OrthoDB" id="9871914at2759"/>
<protein>
    <recommendedName>
        <fullName evidence="2">Costars domain-containing protein</fullName>
    </recommendedName>
</protein>
<dbReference type="InterPro" id="IPR027817">
    <property type="entry name" value="Costars_dom"/>
</dbReference>
<dbReference type="GO" id="GO:0030017">
    <property type="term" value="C:sarcomere"/>
    <property type="evidence" value="ECO:0007669"/>
    <property type="project" value="TreeGrafter"/>
</dbReference>
<dbReference type="GO" id="GO:0003779">
    <property type="term" value="F:actin binding"/>
    <property type="evidence" value="ECO:0007669"/>
    <property type="project" value="InterPro"/>
</dbReference>
<dbReference type="InterPro" id="IPR038095">
    <property type="entry name" value="Costars_sf"/>
</dbReference>
<gene>
    <name evidence="3" type="ORF">LSTR_LSTR004334</name>
</gene>
<dbReference type="Pfam" id="PF14705">
    <property type="entry name" value="Costars"/>
    <property type="match status" value="1"/>
</dbReference>
<comment type="caution">
    <text evidence="3">The sequence shown here is derived from an EMBL/GenBank/DDBJ whole genome shotgun (WGS) entry which is preliminary data.</text>
</comment>
<name>A0A482X8B0_LAOST</name>
<dbReference type="InParanoid" id="A0A482X8B0"/>